<dbReference type="Proteomes" id="UP000638353">
    <property type="component" value="Unassembled WGS sequence"/>
</dbReference>
<reference evidence="1" key="2">
    <citation type="submission" date="2020-09" db="EMBL/GenBank/DDBJ databases">
        <authorList>
            <person name="Sun Q."/>
            <person name="Ohkuma M."/>
        </authorList>
    </citation>
    <scope>NUCLEOTIDE SEQUENCE</scope>
    <source>
        <strain evidence="1">JCM 4637</strain>
    </source>
</reference>
<dbReference type="AlphaFoldDB" id="A0A919CEH9"/>
<evidence type="ECO:0000313" key="1">
    <source>
        <dbReference type="EMBL" id="GHD15135.1"/>
    </source>
</evidence>
<sequence>MHTRKVVPGRFGFVVTLASVVMCMAPPSAEGVASTQGTPHSPGVLAECVHLALRKASARWVCTGDGLSETVLREGRPVQVFTPLKRAIGAPEGTFGRRDGEWCADATCHRVISDYIAETVGNGIYGTSHAVEGRVRFTLRVNLNGTQPRFTVSFDVMDGPAVDPMMSVNCNDLNGPFPHSSCGSWSTSPKAFKRVWKSKIINGNRLADDDNYNASLGVQFKAQGVPRPGGGPWTATTVHSKRWLCTTPRGAARKCTF</sequence>
<organism evidence="1 2">
    <name type="scientific">Streptomyces finlayi</name>
    <dbReference type="NCBI Taxonomy" id="67296"/>
    <lineage>
        <taxon>Bacteria</taxon>
        <taxon>Bacillati</taxon>
        <taxon>Actinomycetota</taxon>
        <taxon>Actinomycetes</taxon>
        <taxon>Kitasatosporales</taxon>
        <taxon>Streptomycetaceae</taxon>
        <taxon>Streptomyces</taxon>
    </lineage>
</organism>
<reference evidence="1" key="1">
    <citation type="journal article" date="2014" name="Int. J. Syst. Evol. Microbiol.">
        <title>Complete genome sequence of Corynebacterium casei LMG S-19264T (=DSM 44701T), isolated from a smear-ripened cheese.</title>
        <authorList>
            <consortium name="US DOE Joint Genome Institute (JGI-PGF)"/>
            <person name="Walter F."/>
            <person name="Albersmeier A."/>
            <person name="Kalinowski J."/>
            <person name="Ruckert C."/>
        </authorList>
    </citation>
    <scope>NUCLEOTIDE SEQUENCE</scope>
    <source>
        <strain evidence="1">JCM 4637</strain>
    </source>
</reference>
<comment type="caution">
    <text evidence="1">The sequence shown here is derived from an EMBL/GenBank/DDBJ whole genome shotgun (WGS) entry which is preliminary data.</text>
</comment>
<gene>
    <name evidence="1" type="ORF">GCM10010334_74930</name>
</gene>
<evidence type="ECO:0000313" key="2">
    <source>
        <dbReference type="Proteomes" id="UP000638353"/>
    </source>
</evidence>
<protein>
    <submittedName>
        <fullName evidence="1">Uncharacterized protein</fullName>
    </submittedName>
</protein>
<accession>A0A919CEH9</accession>
<proteinExistence type="predicted"/>
<name>A0A919CEH9_9ACTN</name>
<dbReference type="EMBL" id="BMVC01000022">
    <property type="protein sequence ID" value="GHD15135.1"/>
    <property type="molecule type" value="Genomic_DNA"/>
</dbReference>